<name>A0A0E9SDJ4_ANGAN</name>
<sequence length="42" mass="4723">MIPTMISDTQAAIILPQYFTSGIRYAFKNRVTGPVHVRQNSV</sequence>
<dbReference type="EMBL" id="GBXM01069226">
    <property type="protein sequence ID" value="JAH39351.1"/>
    <property type="molecule type" value="Transcribed_RNA"/>
</dbReference>
<proteinExistence type="predicted"/>
<accession>A0A0E9SDJ4</accession>
<protein>
    <submittedName>
        <fullName evidence="1">Uncharacterized protein</fullName>
    </submittedName>
</protein>
<dbReference type="AlphaFoldDB" id="A0A0E9SDJ4"/>
<reference evidence="1" key="2">
    <citation type="journal article" date="2015" name="Fish Shellfish Immunol.">
        <title>Early steps in the European eel (Anguilla anguilla)-Vibrio vulnificus interaction in the gills: Role of the RtxA13 toxin.</title>
        <authorList>
            <person name="Callol A."/>
            <person name="Pajuelo D."/>
            <person name="Ebbesson L."/>
            <person name="Teles M."/>
            <person name="MacKenzie S."/>
            <person name="Amaro C."/>
        </authorList>
    </citation>
    <scope>NUCLEOTIDE SEQUENCE</scope>
</reference>
<reference evidence="1" key="1">
    <citation type="submission" date="2014-11" db="EMBL/GenBank/DDBJ databases">
        <authorList>
            <person name="Amaro Gonzalez C."/>
        </authorList>
    </citation>
    <scope>NUCLEOTIDE SEQUENCE</scope>
</reference>
<organism evidence="1">
    <name type="scientific">Anguilla anguilla</name>
    <name type="common">European freshwater eel</name>
    <name type="synonym">Muraena anguilla</name>
    <dbReference type="NCBI Taxonomy" id="7936"/>
    <lineage>
        <taxon>Eukaryota</taxon>
        <taxon>Metazoa</taxon>
        <taxon>Chordata</taxon>
        <taxon>Craniata</taxon>
        <taxon>Vertebrata</taxon>
        <taxon>Euteleostomi</taxon>
        <taxon>Actinopterygii</taxon>
        <taxon>Neopterygii</taxon>
        <taxon>Teleostei</taxon>
        <taxon>Anguilliformes</taxon>
        <taxon>Anguillidae</taxon>
        <taxon>Anguilla</taxon>
    </lineage>
</organism>
<evidence type="ECO:0000313" key="1">
    <source>
        <dbReference type="EMBL" id="JAH39351.1"/>
    </source>
</evidence>